<evidence type="ECO:0000313" key="1">
    <source>
        <dbReference type="EMBL" id="HEU97691.1"/>
    </source>
</evidence>
<dbReference type="Proteomes" id="UP000885664">
    <property type="component" value="Unassembled WGS sequence"/>
</dbReference>
<proteinExistence type="predicted"/>
<protein>
    <submittedName>
        <fullName evidence="1">Uncharacterized protein</fullName>
    </submittedName>
</protein>
<name>A0A7C2YJK6_9CREN</name>
<gene>
    <name evidence="1" type="ORF">ENO36_02400</name>
</gene>
<dbReference type="AlphaFoldDB" id="A0A7C2YJK6"/>
<accession>A0A7C2YJK6</accession>
<dbReference type="EMBL" id="DSFE01000051">
    <property type="protein sequence ID" value="HEU97691.1"/>
    <property type="molecule type" value="Genomic_DNA"/>
</dbReference>
<sequence>MGRSPKLAIKHKCVVCGKEFYDGQGYVISRSGMHLEFHSSRCLAKFFTRVLFESSDVSCINETIKKLTKEYEEIQSKKAKKIE</sequence>
<reference evidence="1" key="1">
    <citation type="journal article" date="2020" name="mSystems">
        <title>Genome- and Community-Level Interaction Insights into Carbon Utilization and Element Cycling Functions of Hydrothermarchaeota in Hydrothermal Sediment.</title>
        <authorList>
            <person name="Zhou Z."/>
            <person name="Liu Y."/>
            <person name="Xu W."/>
            <person name="Pan J."/>
            <person name="Luo Z.H."/>
            <person name="Li M."/>
        </authorList>
    </citation>
    <scope>NUCLEOTIDE SEQUENCE [LARGE SCALE GENOMIC DNA]</scope>
    <source>
        <strain evidence="1">SpSt-1259</strain>
    </source>
</reference>
<organism evidence="1">
    <name type="scientific">Fervidicoccus fontis</name>
    <dbReference type="NCBI Taxonomy" id="683846"/>
    <lineage>
        <taxon>Archaea</taxon>
        <taxon>Thermoproteota</taxon>
        <taxon>Thermoprotei</taxon>
        <taxon>Fervidicoccales</taxon>
        <taxon>Fervidicoccaceae</taxon>
        <taxon>Fervidicoccus</taxon>
    </lineage>
</organism>
<comment type="caution">
    <text evidence="1">The sequence shown here is derived from an EMBL/GenBank/DDBJ whole genome shotgun (WGS) entry which is preliminary data.</text>
</comment>